<sequence>MEDWKTAFAEPWDAVVLGTGLKECLLSGLLSVAGKKVLHLDRNAYYGGASASLDIHQLFKKFGVEEPPTEAAMGKLRDYSVDLVPKFIMAGGLLVKVLIHTGVANYMEFKPVEGSFVFSSKAQKICKVPAGPEDAMKSSLMGMMEKTRMVQFTLWVAKCKTTDRSTWKAGTISKTTLALDTMSGDKFFAYWGLEKPTIEFLTHACCLYRDDSFKTAPAIELVKRMQLYLDSKTRFPGMTSPYLYPLYGLGELPQSFARLAAVHGGTYMLNRGDDDGPVFGEAGEFTVKYDESGVAEGIEVMGVTAKAKIVVGDPSYFAPLVTKKGAVIRAIVLSDTPVESANNAASYQVIFPGASVGRTNDIYLFCCGNSHKVAPDGKFIIFVSTTVEGDCTGLSTEAIAQKELSAGLALVKDPIKIFYDTYDLLAPKEDGAKNKVFISESFDATTHFETAINDVLAMYERIMGEKLVLTDGPPQQ</sequence>
<evidence type="ECO:0000256" key="1">
    <source>
        <dbReference type="ARBA" id="ARBA00005593"/>
    </source>
</evidence>
<evidence type="ECO:0000256" key="2">
    <source>
        <dbReference type="RuleBase" id="RU363124"/>
    </source>
</evidence>
<comment type="similarity">
    <text evidence="1 2">Belongs to the Rab GDI family.</text>
</comment>
<dbReference type="AlphaFoldDB" id="A0A6U7ILG1"/>
<dbReference type="InterPro" id="IPR000806">
    <property type="entry name" value="RabGDI"/>
</dbReference>
<reference evidence="4" key="1">
    <citation type="submission" date="2021-01" db="EMBL/GenBank/DDBJ databases">
        <authorList>
            <person name="Corre E."/>
            <person name="Pelletier E."/>
            <person name="Niang G."/>
            <person name="Scheremetjew M."/>
            <person name="Finn R."/>
            <person name="Kale V."/>
            <person name="Holt S."/>
            <person name="Cochrane G."/>
            <person name="Meng A."/>
            <person name="Brown T."/>
            <person name="Cohen L."/>
        </authorList>
    </citation>
    <scope>NUCLEOTIDE SEQUENCE</scope>
    <source>
        <strain evidence="4">UTEX LB 985</strain>
    </source>
</reference>
<dbReference type="PANTHER" id="PTHR11787">
    <property type="entry name" value="RAB GDP-DISSOCIATION INHIBITOR"/>
    <property type="match status" value="1"/>
</dbReference>
<dbReference type="GO" id="GO:0016192">
    <property type="term" value="P:vesicle-mediated transport"/>
    <property type="evidence" value="ECO:0007669"/>
    <property type="project" value="TreeGrafter"/>
</dbReference>
<accession>A0A6U7ILG1</accession>
<protein>
    <recommendedName>
        <fullName evidence="2">Rab GDP dissociation inhibitor</fullName>
    </recommendedName>
</protein>
<dbReference type="GO" id="GO:0005093">
    <property type="term" value="F:Rab GDP-dissociation inhibitor activity"/>
    <property type="evidence" value="ECO:0007669"/>
    <property type="project" value="InterPro"/>
</dbReference>
<dbReference type="SUPFAM" id="SSF51905">
    <property type="entry name" value="FAD/NAD(P)-binding domain"/>
    <property type="match status" value="2"/>
</dbReference>
<dbReference type="InterPro" id="IPR036188">
    <property type="entry name" value="FAD/NAD-bd_sf"/>
</dbReference>
<dbReference type="EMBL" id="HBGU01054519">
    <property type="protein sequence ID" value="CAD9503461.1"/>
    <property type="molecule type" value="Transcribed_RNA"/>
</dbReference>
<dbReference type="GO" id="GO:0015031">
    <property type="term" value="P:protein transport"/>
    <property type="evidence" value="ECO:0007669"/>
    <property type="project" value="InterPro"/>
</dbReference>
<dbReference type="PANTHER" id="PTHR11787:SF8">
    <property type="entry name" value="RAB GDP DISSOCIATION INHIBITOR"/>
    <property type="match status" value="1"/>
</dbReference>
<proteinExistence type="inferred from homology"/>
<name>A0A6U7ILG1_9EUKA</name>
<evidence type="ECO:0000313" key="4">
    <source>
        <dbReference type="EMBL" id="CAD9503465.1"/>
    </source>
</evidence>
<dbReference type="PRINTS" id="PR00891">
    <property type="entry name" value="RABGDIREP"/>
</dbReference>
<dbReference type="Gene3D" id="3.50.50.60">
    <property type="entry name" value="FAD/NAD(P)-binding domain"/>
    <property type="match status" value="1"/>
</dbReference>
<dbReference type="GO" id="GO:0005737">
    <property type="term" value="C:cytoplasm"/>
    <property type="evidence" value="ECO:0007669"/>
    <property type="project" value="TreeGrafter"/>
</dbReference>
<dbReference type="InterPro" id="IPR018203">
    <property type="entry name" value="GDP_dissociation_inhibitor"/>
</dbReference>
<evidence type="ECO:0000313" key="3">
    <source>
        <dbReference type="EMBL" id="CAD9503461.1"/>
    </source>
</evidence>
<organism evidence="4">
    <name type="scientific">Haptolina brevifila</name>
    <dbReference type="NCBI Taxonomy" id="156173"/>
    <lineage>
        <taxon>Eukaryota</taxon>
        <taxon>Haptista</taxon>
        <taxon>Haptophyta</taxon>
        <taxon>Prymnesiophyceae</taxon>
        <taxon>Prymnesiales</taxon>
        <taxon>Prymnesiaceae</taxon>
        <taxon>Haptolina</taxon>
    </lineage>
</organism>
<dbReference type="Gene3D" id="3.30.519.10">
    <property type="entry name" value="Guanine Nucleotide Dissociation Inhibitor, domain 2"/>
    <property type="match status" value="1"/>
</dbReference>
<dbReference type="EMBL" id="HBGU01054520">
    <property type="protein sequence ID" value="CAD9503465.1"/>
    <property type="molecule type" value="Transcribed_RNA"/>
</dbReference>
<dbReference type="GO" id="GO:0007264">
    <property type="term" value="P:small GTPase-mediated signal transduction"/>
    <property type="evidence" value="ECO:0007669"/>
    <property type="project" value="InterPro"/>
</dbReference>
<dbReference type="Gene3D" id="1.10.405.10">
    <property type="entry name" value="Guanine Nucleotide Dissociation Inhibitor, domain 1"/>
    <property type="match status" value="1"/>
</dbReference>
<gene>
    <name evidence="3" type="ORF">CBRE1094_LOCUS29803</name>
    <name evidence="4" type="ORF">CBRE1094_LOCUS29804</name>
</gene>
<dbReference type="Pfam" id="PF00996">
    <property type="entry name" value="GDI"/>
    <property type="match status" value="1"/>
</dbReference>
<dbReference type="PRINTS" id="PR00892">
    <property type="entry name" value="RABGDI"/>
</dbReference>